<evidence type="ECO:0000313" key="1">
    <source>
        <dbReference type="EMBL" id="CRK89411.1"/>
    </source>
</evidence>
<dbReference type="Proteomes" id="UP000183832">
    <property type="component" value="Unassembled WGS sequence"/>
</dbReference>
<keyword evidence="2" id="KW-1185">Reference proteome</keyword>
<reference evidence="1 2" key="1">
    <citation type="submission" date="2015-04" db="EMBL/GenBank/DDBJ databases">
        <authorList>
            <person name="Syromyatnikov M.Y."/>
            <person name="Popov V.N."/>
        </authorList>
    </citation>
    <scope>NUCLEOTIDE SEQUENCE [LARGE SCALE GENOMIC DNA]</scope>
</reference>
<dbReference type="AlphaFoldDB" id="A0A1J1HN80"/>
<gene>
    <name evidence="1" type="ORF">CLUMA_CG003160</name>
</gene>
<evidence type="ECO:0000313" key="2">
    <source>
        <dbReference type="Proteomes" id="UP000183832"/>
    </source>
</evidence>
<sequence>MKCKQQRHGKTFCLWQQKKGKTILLRPTSTKMLQHKDFHRAIVTRFKGKASEANVQKAQSSRSLSLCLMANIEQHPKASRKYSDLEFGIDT</sequence>
<organism evidence="1 2">
    <name type="scientific">Clunio marinus</name>
    <dbReference type="NCBI Taxonomy" id="568069"/>
    <lineage>
        <taxon>Eukaryota</taxon>
        <taxon>Metazoa</taxon>
        <taxon>Ecdysozoa</taxon>
        <taxon>Arthropoda</taxon>
        <taxon>Hexapoda</taxon>
        <taxon>Insecta</taxon>
        <taxon>Pterygota</taxon>
        <taxon>Neoptera</taxon>
        <taxon>Endopterygota</taxon>
        <taxon>Diptera</taxon>
        <taxon>Nematocera</taxon>
        <taxon>Chironomoidea</taxon>
        <taxon>Chironomidae</taxon>
        <taxon>Clunio</taxon>
    </lineage>
</organism>
<proteinExistence type="predicted"/>
<accession>A0A1J1HN80</accession>
<dbReference type="EMBL" id="CVRI01000012">
    <property type="protein sequence ID" value="CRK89411.1"/>
    <property type="molecule type" value="Genomic_DNA"/>
</dbReference>
<protein>
    <submittedName>
        <fullName evidence="1">CLUMA_CG003160, isoform A</fullName>
    </submittedName>
</protein>
<name>A0A1J1HN80_9DIPT</name>